<feature type="domain" description="Ig-like" evidence="9">
    <location>
        <begin position="70"/>
        <end position="158"/>
    </location>
</feature>
<evidence type="ECO:0000256" key="7">
    <source>
        <dbReference type="ARBA" id="ARBA00023242"/>
    </source>
</evidence>
<reference evidence="10" key="1">
    <citation type="journal article" date="2023" name="IScience">
        <title>Live-bearing cockroach genome reveals convergent evolutionary mechanisms linked to viviparity in insects and beyond.</title>
        <authorList>
            <person name="Fouks B."/>
            <person name="Harrison M.C."/>
            <person name="Mikhailova A.A."/>
            <person name="Marchal E."/>
            <person name="English S."/>
            <person name="Carruthers M."/>
            <person name="Jennings E.C."/>
            <person name="Chiamaka E.L."/>
            <person name="Frigard R.A."/>
            <person name="Pippel M."/>
            <person name="Attardo G.M."/>
            <person name="Benoit J.B."/>
            <person name="Bornberg-Bauer E."/>
            <person name="Tobe S.S."/>
        </authorList>
    </citation>
    <scope>NUCLEOTIDE SEQUENCE</scope>
    <source>
        <strain evidence="10">Stay&amp;Tobe</strain>
    </source>
</reference>
<keyword evidence="3" id="KW-0509">mRNA transport</keyword>
<keyword evidence="11" id="KW-1185">Reference proteome</keyword>
<keyword evidence="8" id="KW-0175">Coiled coil</keyword>
<evidence type="ECO:0000256" key="3">
    <source>
        <dbReference type="ARBA" id="ARBA00022816"/>
    </source>
</evidence>
<feature type="non-terminal residue" evidence="10">
    <location>
        <position position="492"/>
    </location>
</feature>
<dbReference type="AlphaFoldDB" id="A0AAD8ECC0"/>
<accession>A0AAD8ECC0</accession>
<evidence type="ECO:0000313" key="10">
    <source>
        <dbReference type="EMBL" id="KAJ9584562.1"/>
    </source>
</evidence>
<dbReference type="Proteomes" id="UP001233999">
    <property type="component" value="Unassembled WGS sequence"/>
</dbReference>
<dbReference type="GO" id="GO:0000056">
    <property type="term" value="P:ribosomal small subunit export from nucleus"/>
    <property type="evidence" value="ECO:0007669"/>
    <property type="project" value="InterPro"/>
</dbReference>
<evidence type="ECO:0000256" key="8">
    <source>
        <dbReference type="SAM" id="Coils"/>
    </source>
</evidence>
<protein>
    <recommendedName>
        <fullName evidence="9">Ig-like domain-containing protein</fullName>
    </recommendedName>
</protein>
<dbReference type="PROSITE" id="PS50835">
    <property type="entry name" value="IG_LIKE"/>
    <property type="match status" value="1"/>
</dbReference>
<dbReference type="GO" id="GO:0000055">
    <property type="term" value="P:ribosomal large subunit export from nucleus"/>
    <property type="evidence" value="ECO:0007669"/>
    <property type="project" value="InterPro"/>
</dbReference>
<gene>
    <name evidence="10" type="ORF">L9F63_021088</name>
</gene>
<dbReference type="GO" id="GO:0005643">
    <property type="term" value="C:nuclear pore"/>
    <property type="evidence" value="ECO:0007669"/>
    <property type="project" value="UniProtKB-SubCell"/>
</dbReference>
<evidence type="ECO:0000313" key="11">
    <source>
        <dbReference type="Proteomes" id="UP001233999"/>
    </source>
</evidence>
<evidence type="ECO:0000256" key="2">
    <source>
        <dbReference type="ARBA" id="ARBA00022448"/>
    </source>
</evidence>
<dbReference type="InterPro" id="IPR007110">
    <property type="entry name" value="Ig-like_dom"/>
</dbReference>
<keyword evidence="5" id="KW-0811">Translocation</keyword>
<comment type="caution">
    <text evidence="10">The sequence shown here is derived from an EMBL/GenBank/DDBJ whole genome shotgun (WGS) entry which is preliminary data.</text>
</comment>
<dbReference type="GO" id="GO:0017056">
    <property type="term" value="F:structural constituent of nuclear pore"/>
    <property type="evidence" value="ECO:0007669"/>
    <property type="project" value="InterPro"/>
</dbReference>
<evidence type="ECO:0000259" key="9">
    <source>
        <dbReference type="PROSITE" id="PS50835"/>
    </source>
</evidence>
<keyword evidence="4" id="KW-0653">Protein transport</keyword>
<dbReference type="PANTHER" id="PTHR13257">
    <property type="entry name" value="NUCLEOPORIN NUP84-RELATED"/>
    <property type="match status" value="1"/>
</dbReference>
<dbReference type="PANTHER" id="PTHR13257:SF0">
    <property type="entry name" value="NUCLEAR PORE COMPLEX PROTEIN NUP88"/>
    <property type="match status" value="1"/>
</dbReference>
<evidence type="ECO:0000256" key="6">
    <source>
        <dbReference type="ARBA" id="ARBA00023132"/>
    </source>
</evidence>
<keyword evidence="6" id="KW-0906">Nuclear pore complex</keyword>
<evidence type="ECO:0000256" key="1">
    <source>
        <dbReference type="ARBA" id="ARBA00004567"/>
    </source>
</evidence>
<sequence>DEARNQVESENTVWPVLVLRGNGDVYSVTASLKDDSCSKPIVHGPLSMYPPADDNYGVDACSILCLQSVPPVVVIATCSGTLYHCVLLTCAEDDDANDNKSTWSQYGSTYSLHTPDIALYVFESVELELGLSLDDDDDTYTCPIQLRHDIATDSRYFCTHDTGVHIMSLPFIVHLEEFARAHDGLFPDTPPLELLNQSSSAEYLICTRTSSSSPLSPILGLTVTSSPPVLIVLLSTGEVVSLNLPTVPLPPTTSTPLLNGTAADDNEESYSPLKVLLKEPFDVHIKKFLKHNISQPILKLGPNADPSPQECLELVSRTTQLFREEYFQRHDRVREEIQRRVRTLQTLKQHQLQELEHMEQEKVKLQQTAEQLAEKYEDIKDKQEELTKRAENILRLVSQRQPVMSTAEKKLSKELKQVQEKIKDFTKALDQVKAKQNYHKVQMEQWVSNQKKRELCLGQSHMKTIKANVEQMTNDVSELMKMVEISKKELGL</sequence>
<feature type="coiled-coil region" evidence="8">
    <location>
        <begin position="341"/>
        <end position="435"/>
    </location>
</feature>
<name>A0AAD8ECC0_DIPPU</name>
<comment type="subcellular location">
    <subcellularLocation>
        <location evidence="1">Nucleus</location>
        <location evidence="1">Nuclear pore complex</location>
    </subcellularLocation>
</comment>
<dbReference type="GO" id="GO:0006606">
    <property type="term" value="P:protein import into nucleus"/>
    <property type="evidence" value="ECO:0007669"/>
    <property type="project" value="TreeGrafter"/>
</dbReference>
<dbReference type="Pfam" id="PF10168">
    <property type="entry name" value="Nup88"/>
    <property type="match status" value="1"/>
</dbReference>
<dbReference type="EMBL" id="JASPKZ010007393">
    <property type="protein sequence ID" value="KAJ9584562.1"/>
    <property type="molecule type" value="Genomic_DNA"/>
</dbReference>
<keyword evidence="2" id="KW-0813">Transport</keyword>
<evidence type="ECO:0000256" key="4">
    <source>
        <dbReference type="ARBA" id="ARBA00022927"/>
    </source>
</evidence>
<evidence type="ECO:0000256" key="5">
    <source>
        <dbReference type="ARBA" id="ARBA00023010"/>
    </source>
</evidence>
<organism evidence="10 11">
    <name type="scientific">Diploptera punctata</name>
    <name type="common">Pacific beetle cockroach</name>
    <dbReference type="NCBI Taxonomy" id="6984"/>
    <lineage>
        <taxon>Eukaryota</taxon>
        <taxon>Metazoa</taxon>
        <taxon>Ecdysozoa</taxon>
        <taxon>Arthropoda</taxon>
        <taxon>Hexapoda</taxon>
        <taxon>Insecta</taxon>
        <taxon>Pterygota</taxon>
        <taxon>Neoptera</taxon>
        <taxon>Polyneoptera</taxon>
        <taxon>Dictyoptera</taxon>
        <taxon>Blattodea</taxon>
        <taxon>Blaberoidea</taxon>
        <taxon>Blaberidae</taxon>
        <taxon>Diplopterinae</taxon>
        <taxon>Diploptera</taxon>
    </lineage>
</organism>
<feature type="coiled-coil region" evidence="8">
    <location>
        <begin position="462"/>
        <end position="489"/>
    </location>
</feature>
<dbReference type="GO" id="GO:0006406">
    <property type="term" value="P:mRNA export from nucleus"/>
    <property type="evidence" value="ECO:0007669"/>
    <property type="project" value="TreeGrafter"/>
</dbReference>
<dbReference type="InterPro" id="IPR037700">
    <property type="entry name" value="NUP88/NUP82"/>
</dbReference>
<dbReference type="InterPro" id="IPR019321">
    <property type="entry name" value="Nucleoporin_Nup88"/>
</dbReference>
<proteinExistence type="predicted"/>
<keyword evidence="7" id="KW-0539">Nucleus</keyword>
<reference evidence="10" key="2">
    <citation type="submission" date="2023-05" db="EMBL/GenBank/DDBJ databases">
        <authorList>
            <person name="Fouks B."/>
        </authorList>
    </citation>
    <scope>NUCLEOTIDE SEQUENCE</scope>
    <source>
        <strain evidence="10">Stay&amp;Tobe</strain>
        <tissue evidence="10">Testes</tissue>
    </source>
</reference>